<evidence type="ECO:0000259" key="7">
    <source>
        <dbReference type="Pfam" id="PF02683"/>
    </source>
</evidence>
<dbReference type="InterPro" id="IPR003834">
    <property type="entry name" value="Cyt_c_assmbl_TM_dom"/>
</dbReference>
<protein>
    <submittedName>
        <fullName evidence="8">Sulfite exporter TauE/SafE family protein</fullName>
    </submittedName>
</protein>
<feature type="transmembrane region" description="Helical" evidence="6">
    <location>
        <begin position="188"/>
        <end position="209"/>
    </location>
</feature>
<organism evidence="8 9">
    <name type="scientific">Candidatus Ornithomonoglobus merdipullorum</name>
    <dbReference type="NCBI Taxonomy" id="2840895"/>
    <lineage>
        <taxon>Bacteria</taxon>
        <taxon>Bacillati</taxon>
        <taxon>Bacillota</taxon>
        <taxon>Clostridia</taxon>
        <taxon>Candidatus Ornithomonoglobus</taxon>
    </lineage>
</organism>
<proteinExistence type="inferred from homology"/>
<comment type="subcellular location">
    <subcellularLocation>
        <location evidence="1">Membrane</location>
        <topology evidence="1">Multi-pass membrane protein</topology>
    </subcellularLocation>
</comment>
<dbReference type="Pfam" id="PF02683">
    <property type="entry name" value="DsbD_TM"/>
    <property type="match status" value="1"/>
</dbReference>
<evidence type="ECO:0000313" key="9">
    <source>
        <dbReference type="Proteomes" id="UP000824109"/>
    </source>
</evidence>
<evidence type="ECO:0000256" key="6">
    <source>
        <dbReference type="SAM" id="Phobius"/>
    </source>
</evidence>
<evidence type="ECO:0000256" key="4">
    <source>
        <dbReference type="ARBA" id="ARBA00022989"/>
    </source>
</evidence>
<dbReference type="GO" id="GO:0017004">
    <property type="term" value="P:cytochrome complex assembly"/>
    <property type="evidence" value="ECO:0007669"/>
    <property type="project" value="InterPro"/>
</dbReference>
<feature type="domain" description="Cytochrome C biogenesis protein transmembrane" evidence="7">
    <location>
        <begin position="4"/>
        <end position="198"/>
    </location>
</feature>
<feature type="transmembrane region" description="Helical" evidence="6">
    <location>
        <begin position="75"/>
        <end position="99"/>
    </location>
</feature>
<dbReference type="AlphaFoldDB" id="A0A9D1MA02"/>
<dbReference type="PANTHER" id="PTHR31272:SF4">
    <property type="entry name" value="CYTOCHROME C-TYPE BIOGENESIS PROTEIN HI_1454-RELATED"/>
    <property type="match status" value="1"/>
</dbReference>
<dbReference type="PANTHER" id="PTHR31272">
    <property type="entry name" value="CYTOCHROME C-TYPE BIOGENESIS PROTEIN HI_1454-RELATED"/>
    <property type="match status" value="1"/>
</dbReference>
<evidence type="ECO:0000256" key="5">
    <source>
        <dbReference type="ARBA" id="ARBA00023136"/>
    </source>
</evidence>
<comment type="caution">
    <text evidence="8">The sequence shown here is derived from an EMBL/GenBank/DDBJ whole genome shotgun (WGS) entry which is preliminary data.</text>
</comment>
<feature type="transmembrane region" description="Helical" evidence="6">
    <location>
        <begin position="12"/>
        <end position="32"/>
    </location>
</feature>
<dbReference type="InterPro" id="IPR051790">
    <property type="entry name" value="Cytochrome_c-biogenesis_DsbD"/>
</dbReference>
<keyword evidence="5 6" id="KW-0472">Membrane</keyword>
<feature type="transmembrane region" description="Helical" evidence="6">
    <location>
        <begin position="154"/>
        <end position="176"/>
    </location>
</feature>
<dbReference type="EMBL" id="DVNB01000016">
    <property type="protein sequence ID" value="HIU56441.1"/>
    <property type="molecule type" value="Genomic_DNA"/>
</dbReference>
<dbReference type="GO" id="GO:0016020">
    <property type="term" value="C:membrane"/>
    <property type="evidence" value="ECO:0007669"/>
    <property type="project" value="UniProtKB-SubCell"/>
</dbReference>
<accession>A0A9D1MA02</accession>
<evidence type="ECO:0000256" key="1">
    <source>
        <dbReference type="ARBA" id="ARBA00004141"/>
    </source>
</evidence>
<keyword evidence="3 6" id="KW-0812">Transmembrane</keyword>
<feature type="transmembrane region" description="Helical" evidence="6">
    <location>
        <begin position="44"/>
        <end position="69"/>
    </location>
</feature>
<gene>
    <name evidence="8" type="ORF">IAA61_01345</name>
</gene>
<evidence type="ECO:0000256" key="3">
    <source>
        <dbReference type="ARBA" id="ARBA00022692"/>
    </source>
</evidence>
<comment type="similarity">
    <text evidence="2">Belongs to the DsbD family.</text>
</comment>
<evidence type="ECO:0000313" key="8">
    <source>
        <dbReference type="EMBL" id="HIU56441.1"/>
    </source>
</evidence>
<feature type="transmembrane region" description="Helical" evidence="6">
    <location>
        <begin position="111"/>
        <end position="134"/>
    </location>
</feature>
<reference evidence="8" key="1">
    <citation type="submission" date="2020-10" db="EMBL/GenBank/DDBJ databases">
        <authorList>
            <person name="Gilroy R."/>
        </authorList>
    </citation>
    <scope>NUCLEOTIDE SEQUENCE</scope>
    <source>
        <strain evidence="8">USAMLcec3-3695</strain>
    </source>
</reference>
<dbReference type="Proteomes" id="UP000824109">
    <property type="component" value="Unassembled WGS sequence"/>
</dbReference>
<keyword evidence="4 6" id="KW-1133">Transmembrane helix</keyword>
<evidence type="ECO:0000256" key="2">
    <source>
        <dbReference type="ARBA" id="ARBA00006143"/>
    </source>
</evidence>
<sequence length="217" mass="22670">MRYLLTFLEGIISFISPCMLPMLPVYISYFGGGGSEKRGVAVKALSFTAGFTVIFVLLGVFAGTLGHLLSDHETIVNIVCGAIVVVFGLSYLGIIKLPFFKGANAGGKIDGVISAFVFGVIYSVSLTPCVGAFLGSALMMASASGGALRGALLLFAYSVGLGIPFVLSALLIEKLGAAFGFIKRHYNVINIVCGIFLIAVGIMMALGLFGRMMALFA</sequence>
<reference evidence="8" key="2">
    <citation type="journal article" date="2021" name="PeerJ">
        <title>Extensive microbial diversity within the chicken gut microbiome revealed by metagenomics and culture.</title>
        <authorList>
            <person name="Gilroy R."/>
            <person name="Ravi A."/>
            <person name="Getino M."/>
            <person name="Pursley I."/>
            <person name="Horton D.L."/>
            <person name="Alikhan N.F."/>
            <person name="Baker D."/>
            <person name="Gharbi K."/>
            <person name="Hall N."/>
            <person name="Watson M."/>
            <person name="Adriaenssens E.M."/>
            <person name="Foster-Nyarko E."/>
            <person name="Jarju S."/>
            <person name="Secka A."/>
            <person name="Antonio M."/>
            <person name="Oren A."/>
            <person name="Chaudhuri R.R."/>
            <person name="La Ragione R."/>
            <person name="Hildebrand F."/>
            <person name="Pallen M.J."/>
        </authorList>
    </citation>
    <scope>NUCLEOTIDE SEQUENCE</scope>
    <source>
        <strain evidence="8">USAMLcec3-3695</strain>
    </source>
</reference>
<name>A0A9D1MA02_9FIRM</name>